<evidence type="ECO:0000313" key="1">
    <source>
        <dbReference type="EMBL" id="MBB5916550.1"/>
    </source>
</evidence>
<dbReference type="AlphaFoldDB" id="A0A7W9PI54"/>
<reference evidence="1 2" key="1">
    <citation type="submission" date="2020-08" db="EMBL/GenBank/DDBJ databases">
        <title>Sequencing the genomes of 1000 actinobacteria strains.</title>
        <authorList>
            <person name="Klenk H.-P."/>
        </authorList>
    </citation>
    <scope>NUCLEOTIDE SEQUENCE [LARGE SCALE GENOMIC DNA]</scope>
    <source>
        <strain evidence="1 2">DSM 43582</strain>
    </source>
</reference>
<protein>
    <submittedName>
        <fullName evidence="1">Uncharacterized protein</fullName>
    </submittedName>
</protein>
<organism evidence="1 2">
    <name type="scientific">Nocardia transvalensis</name>
    <dbReference type="NCBI Taxonomy" id="37333"/>
    <lineage>
        <taxon>Bacteria</taxon>
        <taxon>Bacillati</taxon>
        <taxon>Actinomycetota</taxon>
        <taxon>Actinomycetes</taxon>
        <taxon>Mycobacteriales</taxon>
        <taxon>Nocardiaceae</taxon>
        <taxon>Nocardia</taxon>
    </lineage>
</organism>
<sequence>MAERAVHCVGSYPAESTDDAMSAMIDAAGPRLRSLPTGETRRYEFYVEPIIADLVAQGVLEPRPRRPWVSAPLPTIHRISRGRDTDTAAMDLGYPAEAAEALPVFERLRRDHDLPGLSLQIGMPSAFTLAFTAMGLPAALSHRKVFADATVRAIERVRELAGDDVVIQLEGPAELVLMARAQHGHRLADTAVGTSRGLAALAAAAPAGTRFGVHLCLGSRGNKGGAALRTARPLVDMANSVAAHWPSDRPLEFVHAPFASGATPPPSQPEFYAPLADLELGAGTAFYAGFVHDGPEEAEQAGTLRMIESALGRPVDGVASPCGLGRRPRAVADAMVARANRLAAVE</sequence>
<dbReference type="EMBL" id="JACHIT010000002">
    <property type="protein sequence ID" value="MBB5916550.1"/>
    <property type="molecule type" value="Genomic_DNA"/>
</dbReference>
<accession>A0A7W9PI54</accession>
<dbReference type="Proteomes" id="UP000540412">
    <property type="component" value="Unassembled WGS sequence"/>
</dbReference>
<proteinExistence type="predicted"/>
<evidence type="ECO:0000313" key="2">
    <source>
        <dbReference type="Proteomes" id="UP000540412"/>
    </source>
</evidence>
<gene>
    <name evidence="1" type="ORF">BJY24_005462</name>
</gene>
<keyword evidence="2" id="KW-1185">Reference proteome</keyword>
<dbReference type="RefSeq" id="WP_040754490.1">
    <property type="nucleotide sequence ID" value="NZ_JACHIT010000002.1"/>
</dbReference>
<comment type="caution">
    <text evidence="1">The sequence shown here is derived from an EMBL/GenBank/DDBJ whole genome shotgun (WGS) entry which is preliminary data.</text>
</comment>
<name>A0A7W9PI54_9NOCA</name>